<accession>A0A392VVS9</accession>
<dbReference type="Proteomes" id="UP000265520">
    <property type="component" value="Unassembled WGS sequence"/>
</dbReference>
<dbReference type="EMBL" id="LXQA011303440">
    <property type="protein sequence ID" value="MCI92518.1"/>
    <property type="molecule type" value="Genomic_DNA"/>
</dbReference>
<name>A0A392VVS9_9FABA</name>
<proteinExistence type="predicted"/>
<evidence type="ECO:0000256" key="1">
    <source>
        <dbReference type="SAM" id="MobiDB-lite"/>
    </source>
</evidence>
<organism evidence="2 3">
    <name type="scientific">Trifolium medium</name>
    <dbReference type="NCBI Taxonomy" id="97028"/>
    <lineage>
        <taxon>Eukaryota</taxon>
        <taxon>Viridiplantae</taxon>
        <taxon>Streptophyta</taxon>
        <taxon>Embryophyta</taxon>
        <taxon>Tracheophyta</taxon>
        <taxon>Spermatophyta</taxon>
        <taxon>Magnoliopsida</taxon>
        <taxon>eudicotyledons</taxon>
        <taxon>Gunneridae</taxon>
        <taxon>Pentapetalae</taxon>
        <taxon>rosids</taxon>
        <taxon>fabids</taxon>
        <taxon>Fabales</taxon>
        <taxon>Fabaceae</taxon>
        <taxon>Papilionoideae</taxon>
        <taxon>50 kb inversion clade</taxon>
        <taxon>NPAAA clade</taxon>
        <taxon>Hologalegina</taxon>
        <taxon>IRL clade</taxon>
        <taxon>Trifolieae</taxon>
        <taxon>Trifolium</taxon>
    </lineage>
</organism>
<dbReference type="AlphaFoldDB" id="A0A392VVS9"/>
<feature type="compositionally biased region" description="Basic and acidic residues" evidence="1">
    <location>
        <begin position="25"/>
        <end position="39"/>
    </location>
</feature>
<evidence type="ECO:0000313" key="3">
    <source>
        <dbReference type="Proteomes" id="UP000265520"/>
    </source>
</evidence>
<keyword evidence="3" id="KW-1185">Reference proteome</keyword>
<comment type="caution">
    <text evidence="2">The sequence shown here is derived from an EMBL/GenBank/DDBJ whole genome shotgun (WGS) entry which is preliminary data.</text>
</comment>
<feature type="compositionally biased region" description="Acidic residues" evidence="1">
    <location>
        <begin position="8"/>
        <end position="24"/>
    </location>
</feature>
<evidence type="ECO:0000313" key="2">
    <source>
        <dbReference type="EMBL" id="MCI92518.1"/>
    </source>
</evidence>
<protein>
    <submittedName>
        <fullName evidence="2">Uncharacterized protein</fullName>
    </submittedName>
</protein>
<feature type="region of interest" description="Disordered" evidence="1">
    <location>
        <begin position="1"/>
        <end position="39"/>
    </location>
</feature>
<sequence length="39" mass="4513">MIPPDDTLSSDEIDTHDVDDDIEHCEEIHDHPAHNEEDM</sequence>
<feature type="non-terminal residue" evidence="2">
    <location>
        <position position="39"/>
    </location>
</feature>
<reference evidence="2 3" key="1">
    <citation type="journal article" date="2018" name="Front. Plant Sci.">
        <title>Red Clover (Trifolium pratense) and Zigzag Clover (T. medium) - A Picture of Genomic Similarities and Differences.</title>
        <authorList>
            <person name="Dluhosova J."/>
            <person name="Istvanek J."/>
            <person name="Nedelnik J."/>
            <person name="Repkova J."/>
        </authorList>
    </citation>
    <scope>NUCLEOTIDE SEQUENCE [LARGE SCALE GENOMIC DNA]</scope>
    <source>
        <strain evidence="3">cv. 10/8</strain>
        <tissue evidence="2">Leaf</tissue>
    </source>
</reference>